<dbReference type="EMBL" id="QQZY01000011">
    <property type="protein sequence ID" value="RDI73210.1"/>
    <property type="molecule type" value="Genomic_DNA"/>
</dbReference>
<feature type="compositionally biased region" description="Low complexity" evidence="1">
    <location>
        <begin position="66"/>
        <end position="94"/>
    </location>
</feature>
<protein>
    <submittedName>
        <fullName evidence="2">Uncharacterized protein</fullName>
    </submittedName>
</protein>
<proteinExistence type="predicted"/>
<dbReference type="AlphaFoldDB" id="A0A7M2YTY5"/>
<reference evidence="2 3" key="1">
    <citation type="submission" date="2018-07" db="EMBL/GenBank/DDBJ databases">
        <title>High-quality-draft genome sequence of Gaiella occulta.</title>
        <authorList>
            <person name="Severino R."/>
            <person name="Froufe H.J.C."/>
            <person name="Rainey F.A."/>
            <person name="Barroso C."/>
            <person name="Albuquerque L."/>
            <person name="Lobo-Da-Cunha A."/>
            <person name="Da Costa M.S."/>
            <person name="Egas C."/>
        </authorList>
    </citation>
    <scope>NUCLEOTIDE SEQUENCE [LARGE SCALE GENOMIC DNA]</scope>
    <source>
        <strain evidence="2 3">F2-233</strain>
    </source>
</reference>
<dbReference type="Proteomes" id="UP000254134">
    <property type="component" value="Unassembled WGS sequence"/>
</dbReference>
<gene>
    <name evidence="2" type="ORF">Gocc_3005</name>
</gene>
<organism evidence="2 3">
    <name type="scientific">Gaiella occulta</name>
    <dbReference type="NCBI Taxonomy" id="1002870"/>
    <lineage>
        <taxon>Bacteria</taxon>
        <taxon>Bacillati</taxon>
        <taxon>Actinomycetota</taxon>
        <taxon>Thermoleophilia</taxon>
        <taxon>Gaiellales</taxon>
        <taxon>Gaiellaceae</taxon>
        <taxon>Gaiella</taxon>
    </lineage>
</organism>
<evidence type="ECO:0000256" key="1">
    <source>
        <dbReference type="SAM" id="MobiDB-lite"/>
    </source>
</evidence>
<name>A0A7M2YTY5_9ACTN</name>
<accession>A0A7M2YTY5</accession>
<comment type="caution">
    <text evidence="2">The sequence shown here is derived from an EMBL/GenBank/DDBJ whole genome shotgun (WGS) entry which is preliminary data.</text>
</comment>
<evidence type="ECO:0000313" key="3">
    <source>
        <dbReference type="Proteomes" id="UP000254134"/>
    </source>
</evidence>
<reference evidence="3" key="2">
    <citation type="journal article" date="2019" name="MicrobiologyOpen">
        <title>High-quality draft genome sequence of Gaiella occulta isolated from a 150 meter deep mineral water borehole and comparison with the genome sequences of other deep-branching lineages of the phylum Actinobacteria.</title>
        <authorList>
            <person name="Severino R."/>
            <person name="Froufe H.J.C."/>
            <person name="Barroso C."/>
            <person name="Albuquerque L."/>
            <person name="Lobo-da-Cunha A."/>
            <person name="da Costa M.S."/>
            <person name="Egas C."/>
        </authorList>
    </citation>
    <scope>NUCLEOTIDE SEQUENCE [LARGE SCALE GENOMIC DNA]</scope>
    <source>
        <strain evidence="3">F2-233</strain>
    </source>
</reference>
<evidence type="ECO:0000313" key="2">
    <source>
        <dbReference type="EMBL" id="RDI73210.1"/>
    </source>
</evidence>
<feature type="region of interest" description="Disordered" evidence="1">
    <location>
        <begin position="23"/>
        <end position="53"/>
    </location>
</feature>
<sequence length="133" mass="13186">MRPSASWPTPVRAVRGPSWLEVNASPARNTGAPSRTIWGPPPMAETTPGQSGLKMRRAVTVEPTAASAVSAAADEPRATSTAPPAGIGTAPPSARVSTTGACRSAFGTAAGKGNRITATDPGSAGVCGPHACV</sequence>
<feature type="region of interest" description="Disordered" evidence="1">
    <location>
        <begin position="66"/>
        <end position="98"/>
    </location>
</feature>
<keyword evidence="3" id="KW-1185">Reference proteome</keyword>